<proteinExistence type="predicted"/>
<name>A0A9D2LTG8_9FIRM</name>
<evidence type="ECO:0000313" key="3">
    <source>
        <dbReference type="Proteomes" id="UP000823842"/>
    </source>
</evidence>
<accession>A0A9D2LTG8</accession>
<dbReference type="Proteomes" id="UP000823842">
    <property type="component" value="Unassembled WGS sequence"/>
</dbReference>
<feature type="region of interest" description="Disordered" evidence="1">
    <location>
        <begin position="414"/>
        <end position="438"/>
    </location>
</feature>
<reference evidence="2" key="2">
    <citation type="submission" date="2021-04" db="EMBL/GenBank/DDBJ databases">
        <authorList>
            <person name="Gilroy R."/>
        </authorList>
    </citation>
    <scope>NUCLEOTIDE SEQUENCE</scope>
    <source>
        <strain evidence="2">ChiSjej1B19-5720</strain>
    </source>
</reference>
<reference evidence="2" key="1">
    <citation type="journal article" date="2021" name="PeerJ">
        <title>Extensive microbial diversity within the chicken gut microbiome revealed by metagenomics and culture.</title>
        <authorList>
            <person name="Gilroy R."/>
            <person name="Ravi A."/>
            <person name="Getino M."/>
            <person name="Pursley I."/>
            <person name="Horton D.L."/>
            <person name="Alikhan N.F."/>
            <person name="Baker D."/>
            <person name="Gharbi K."/>
            <person name="Hall N."/>
            <person name="Watson M."/>
            <person name="Adriaenssens E.M."/>
            <person name="Foster-Nyarko E."/>
            <person name="Jarju S."/>
            <person name="Secka A."/>
            <person name="Antonio M."/>
            <person name="Oren A."/>
            <person name="Chaudhuri R.R."/>
            <person name="La Ragione R."/>
            <person name="Hildebrand F."/>
            <person name="Pallen M.J."/>
        </authorList>
    </citation>
    <scope>NUCLEOTIDE SEQUENCE</scope>
    <source>
        <strain evidence="2">ChiSjej1B19-5720</strain>
    </source>
</reference>
<protein>
    <recommendedName>
        <fullName evidence="4">Transposase</fullName>
    </recommendedName>
</protein>
<comment type="caution">
    <text evidence="2">The sequence shown here is derived from an EMBL/GenBank/DDBJ whole genome shotgun (WGS) entry which is preliminary data.</text>
</comment>
<dbReference type="EMBL" id="DWYZ01000123">
    <property type="protein sequence ID" value="HJB28398.1"/>
    <property type="molecule type" value="Genomic_DNA"/>
</dbReference>
<evidence type="ECO:0000256" key="1">
    <source>
        <dbReference type="SAM" id="MobiDB-lite"/>
    </source>
</evidence>
<gene>
    <name evidence="2" type="ORF">IAA06_06345</name>
</gene>
<organism evidence="2 3">
    <name type="scientific">Candidatus Blautia faecavium</name>
    <dbReference type="NCBI Taxonomy" id="2838487"/>
    <lineage>
        <taxon>Bacteria</taxon>
        <taxon>Bacillati</taxon>
        <taxon>Bacillota</taxon>
        <taxon>Clostridia</taxon>
        <taxon>Lachnospirales</taxon>
        <taxon>Lachnospiraceae</taxon>
        <taxon>Blautia</taxon>
    </lineage>
</organism>
<evidence type="ECO:0000313" key="2">
    <source>
        <dbReference type="EMBL" id="HJB28398.1"/>
    </source>
</evidence>
<dbReference type="AlphaFoldDB" id="A0A9D2LTG8"/>
<evidence type="ECO:0008006" key="4">
    <source>
        <dbReference type="Google" id="ProtNLM"/>
    </source>
</evidence>
<sequence>MARKKHVKTEYEKSLQRFRKSAARHVLILEADMPEDMKRRAFGLSDQIRICGNQLTARLSKAMEQLFRTKAYRGLQKDYGELSERLKRNPDDKDAVAALKQVSSKMSSMQKAYRVTWDDARLYMIYLKEKAGLNSVFALSRAEDIWSGAEKVLFGTEKKIHFKRRGEFPEIRAKQINRGIILYVKDNRLYFKCSELGSEKFTVKEPDKFQRDEIDRVLSYLAGPEIKDALAVNTMLESGKTTDTFRPCYASLVCKETRGKLRVYIHLTIEGKAAPKFKSDGVTPRHSYGKGRVGADIGTQTVAYTSDREVGLKNLSERGMSISHAERQERRLLRKMDRSRRAMNPDNYNAEGTIKKGRKKWVKSNRYKKLQKRHADLCRKNADNRRYAINEDVNHIRSLGDELVAEAPNFKALQKRAKPKEAKQEGVAVSPKRQRRKRFGKSLRNRCPGAFQAALKAKFELTGGSYHEVDKMFRASQYDHTSDSYVKKKLSQRMFTLEQGERVQRDWYSSFLLYNADTDYAAPDRDACSRTFNRLYAAHLEMIENIKRAGVRVLNSGI</sequence>